<sequence length="202" mass="22375">MPYGGTDMTISFGISGDAGSFSEEAALIYVHKKGIKSSMIHLLDMEGVLDALEQGIIELGIIPVVNLIGGLVTPAFQAMGRHLFTPIDELWHEINQCLLVKPGIQFHQIKHIVSHPQGLAQCRQFLEKKFKEAKKIEWVDTAKAAKDLAHHVLPAHSAVIAPARCAELYGLEILAKNIQDRQPNRTAFIIATKPKDNEWLLK</sequence>
<proteinExistence type="predicted"/>
<dbReference type="GO" id="GO:0009094">
    <property type="term" value="P:L-phenylalanine biosynthetic process"/>
    <property type="evidence" value="ECO:0007669"/>
    <property type="project" value="UniProtKB-UniPathway"/>
</dbReference>
<protein>
    <recommendedName>
        <fullName evidence="2">prephenate dehydratase</fullName>
        <ecNumber evidence="2">4.2.1.51</ecNumber>
    </recommendedName>
</protein>
<evidence type="ECO:0000256" key="4">
    <source>
        <dbReference type="ARBA" id="ARBA00023141"/>
    </source>
</evidence>
<keyword evidence="10" id="KW-1185">Reference proteome</keyword>
<organism evidence="9 10">
    <name type="scientific">Legionella wadsworthii</name>
    <dbReference type="NCBI Taxonomy" id="28088"/>
    <lineage>
        <taxon>Bacteria</taxon>
        <taxon>Pseudomonadati</taxon>
        <taxon>Pseudomonadota</taxon>
        <taxon>Gammaproteobacteria</taxon>
        <taxon>Legionellales</taxon>
        <taxon>Legionellaceae</taxon>
        <taxon>Legionella</taxon>
    </lineage>
</organism>
<dbReference type="InterPro" id="IPR001086">
    <property type="entry name" value="Preph_deHydtase"/>
</dbReference>
<dbReference type="Pfam" id="PF00800">
    <property type="entry name" value="PDT"/>
    <property type="match status" value="1"/>
</dbReference>
<dbReference type="SUPFAM" id="SSF53850">
    <property type="entry name" value="Periplasmic binding protein-like II"/>
    <property type="match status" value="1"/>
</dbReference>
<dbReference type="CDD" id="cd13631">
    <property type="entry name" value="PBP2_Ct-PDT_like"/>
    <property type="match status" value="1"/>
</dbReference>
<feature type="domain" description="Prephenate dehydratase" evidence="8">
    <location>
        <begin position="11"/>
        <end position="193"/>
    </location>
</feature>
<evidence type="ECO:0000259" key="8">
    <source>
        <dbReference type="PROSITE" id="PS51171"/>
    </source>
</evidence>
<dbReference type="GO" id="GO:0005737">
    <property type="term" value="C:cytoplasm"/>
    <property type="evidence" value="ECO:0007669"/>
    <property type="project" value="TreeGrafter"/>
</dbReference>
<evidence type="ECO:0000256" key="1">
    <source>
        <dbReference type="ARBA" id="ARBA00004741"/>
    </source>
</evidence>
<dbReference type="PANTHER" id="PTHR21022:SF19">
    <property type="entry name" value="PREPHENATE DEHYDRATASE-RELATED"/>
    <property type="match status" value="1"/>
</dbReference>
<name>A0A378LR10_9GAMM</name>
<comment type="catalytic activity">
    <reaction evidence="7">
        <text>prephenate + H(+) = 3-phenylpyruvate + CO2 + H2O</text>
        <dbReference type="Rhea" id="RHEA:21648"/>
        <dbReference type="ChEBI" id="CHEBI:15377"/>
        <dbReference type="ChEBI" id="CHEBI:15378"/>
        <dbReference type="ChEBI" id="CHEBI:16526"/>
        <dbReference type="ChEBI" id="CHEBI:18005"/>
        <dbReference type="ChEBI" id="CHEBI:29934"/>
        <dbReference type="EC" id="4.2.1.51"/>
    </reaction>
</comment>
<dbReference type="EC" id="4.2.1.51" evidence="2"/>
<evidence type="ECO:0000256" key="5">
    <source>
        <dbReference type="ARBA" id="ARBA00023222"/>
    </source>
</evidence>
<dbReference type="STRING" id="1122170.GCA_000701265_02259"/>
<comment type="pathway">
    <text evidence="1">Amino-acid biosynthesis; L-phenylalanine biosynthesis; phenylpyruvate from prephenate: step 1/1.</text>
</comment>
<dbReference type="Gene3D" id="3.40.190.10">
    <property type="entry name" value="Periplasmic binding protein-like II"/>
    <property type="match status" value="2"/>
</dbReference>
<dbReference type="PROSITE" id="PS51171">
    <property type="entry name" value="PREPHENATE_DEHYDR_3"/>
    <property type="match status" value="1"/>
</dbReference>
<keyword evidence="4" id="KW-0057">Aromatic amino acid biosynthesis</keyword>
<evidence type="ECO:0000256" key="2">
    <source>
        <dbReference type="ARBA" id="ARBA00013147"/>
    </source>
</evidence>
<evidence type="ECO:0000313" key="9">
    <source>
        <dbReference type="EMBL" id="STY28249.1"/>
    </source>
</evidence>
<keyword evidence="6 9" id="KW-0456">Lyase</keyword>
<evidence type="ECO:0000256" key="3">
    <source>
        <dbReference type="ARBA" id="ARBA00022605"/>
    </source>
</evidence>
<keyword evidence="3" id="KW-0028">Amino-acid biosynthesis</keyword>
<dbReference type="GO" id="GO:0004664">
    <property type="term" value="F:prephenate dehydratase activity"/>
    <property type="evidence" value="ECO:0007669"/>
    <property type="project" value="UniProtKB-EC"/>
</dbReference>
<dbReference type="UniPathway" id="UPA00121">
    <property type="reaction ID" value="UER00345"/>
</dbReference>
<evidence type="ECO:0000256" key="7">
    <source>
        <dbReference type="ARBA" id="ARBA00047848"/>
    </source>
</evidence>
<dbReference type="EMBL" id="UGPB01000001">
    <property type="protein sequence ID" value="STY28249.1"/>
    <property type="molecule type" value="Genomic_DNA"/>
</dbReference>
<accession>A0A378LR10</accession>
<dbReference type="AlphaFoldDB" id="A0A378LR10"/>
<evidence type="ECO:0000256" key="6">
    <source>
        <dbReference type="ARBA" id="ARBA00023239"/>
    </source>
</evidence>
<reference evidence="9 10" key="1">
    <citation type="submission" date="2018-06" db="EMBL/GenBank/DDBJ databases">
        <authorList>
            <consortium name="Pathogen Informatics"/>
            <person name="Doyle S."/>
        </authorList>
    </citation>
    <scope>NUCLEOTIDE SEQUENCE [LARGE SCALE GENOMIC DNA]</scope>
    <source>
        <strain evidence="9 10">NCTC11532</strain>
    </source>
</reference>
<dbReference type="Proteomes" id="UP000255297">
    <property type="component" value="Unassembled WGS sequence"/>
</dbReference>
<keyword evidence="5" id="KW-0584">Phenylalanine biosynthesis</keyword>
<gene>
    <name evidence="9" type="primary">pheA_2</name>
    <name evidence="9" type="ORF">NCTC11532_00419</name>
</gene>
<dbReference type="PANTHER" id="PTHR21022">
    <property type="entry name" value="PREPHENATE DEHYDRATASE P PROTEIN"/>
    <property type="match status" value="1"/>
</dbReference>
<evidence type="ECO:0000313" key="10">
    <source>
        <dbReference type="Proteomes" id="UP000255297"/>
    </source>
</evidence>